<dbReference type="EMBL" id="JBHUCX010000075">
    <property type="protein sequence ID" value="MFD1676814.1"/>
    <property type="molecule type" value="Genomic_DNA"/>
</dbReference>
<evidence type="ECO:0000313" key="3">
    <source>
        <dbReference type="Proteomes" id="UP001597079"/>
    </source>
</evidence>
<organism evidence="2 3">
    <name type="scientific">Alicyclobacillus fodiniaquatilis</name>
    <dbReference type="NCBI Taxonomy" id="1661150"/>
    <lineage>
        <taxon>Bacteria</taxon>
        <taxon>Bacillati</taxon>
        <taxon>Bacillota</taxon>
        <taxon>Bacilli</taxon>
        <taxon>Bacillales</taxon>
        <taxon>Alicyclobacillaceae</taxon>
        <taxon>Alicyclobacillus</taxon>
    </lineage>
</organism>
<reference evidence="3" key="1">
    <citation type="journal article" date="2019" name="Int. J. Syst. Evol. Microbiol.">
        <title>The Global Catalogue of Microorganisms (GCM) 10K type strain sequencing project: providing services to taxonomists for standard genome sequencing and annotation.</title>
        <authorList>
            <consortium name="The Broad Institute Genomics Platform"/>
            <consortium name="The Broad Institute Genome Sequencing Center for Infectious Disease"/>
            <person name="Wu L."/>
            <person name="Ma J."/>
        </authorList>
    </citation>
    <scope>NUCLEOTIDE SEQUENCE [LARGE SCALE GENOMIC DNA]</scope>
    <source>
        <strain evidence="3">CGMCC 1.12286</strain>
    </source>
</reference>
<protein>
    <submittedName>
        <fullName evidence="2">Uncharacterized protein</fullName>
    </submittedName>
</protein>
<keyword evidence="1" id="KW-1133">Transmembrane helix</keyword>
<dbReference type="Proteomes" id="UP001597079">
    <property type="component" value="Unassembled WGS sequence"/>
</dbReference>
<sequence>MQPHDLIIGLIIAIPVAFFVGRYSKRIAFFHAQTEQKLSVSEFLRSRD</sequence>
<dbReference type="RefSeq" id="WP_377944720.1">
    <property type="nucleotide sequence ID" value="NZ_JBHUCX010000075.1"/>
</dbReference>
<evidence type="ECO:0000313" key="2">
    <source>
        <dbReference type="EMBL" id="MFD1676814.1"/>
    </source>
</evidence>
<keyword evidence="1" id="KW-0472">Membrane</keyword>
<feature type="transmembrane region" description="Helical" evidence="1">
    <location>
        <begin position="6"/>
        <end position="23"/>
    </location>
</feature>
<keyword evidence="1" id="KW-0812">Transmembrane</keyword>
<accession>A0ABW4JKG7</accession>
<name>A0ABW4JKG7_9BACL</name>
<evidence type="ECO:0000256" key="1">
    <source>
        <dbReference type="SAM" id="Phobius"/>
    </source>
</evidence>
<gene>
    <name evidence="2" type="ORF">ACFSB2_19245</name>
</gene>
<proteinExistence type="predicted"/>
<comment type="caution">
    <text evidence="2">The sequence shown here is derived from an EMBL/GenBank/DDBJ whole genome shotgun (WGS) entry which is preliminary data.</text>
</comment>
<keyword evidence="3" id="KW-1185">Reference proteome</keyword>